<feature type="transmembrane region" description="Helical" evidence="1">
    <location>
        <begin position="85"/>
        <end position="101"/>
    </location>
</feature>
<evidence type="ECO:0000256" key="1">
    <source>
        <dbReference type="SAM" id="Phobius"/>
    </source>
</evidence>
<keyword evidence="1" id="KW-0472">Membrane</keyword>
<name>A0A0F9Q4Q8_9ZZZZ</name>
<dbReference type="EMBL" id="LAZR01001792">
    <property type="protein sequence ID" value="KKN38950.1"/>
    <property type="molecule type" value="Genomic_DNA"/>
</dbReference>
<comment type="caution">
    <text evidence="2">The sequence shown here is derived from an EMBL/GenBank/DDBJ whole genome shotgun (WGS) entry which is preliminary data.</text>
</comment>
<protein>
    <submittedName>
        <fullName evidence="2">Uncharacterized protein</fullName>
    </submittedName>
</protein>
<accession>A0A0F9Q4Q8</accession>
<gene>
    <name evidence="2" type="ORF">LCGC14_0748240</name>
</gene>
<keyword evidence="1" id="KW-0812">Transmembrane</keyword>
<proteinExistence type="predicted"/>
<feature type="transmembrane region" description="Helical" evidence="1">
    <location>
        <begin position="45"/>
        <end position="65"/>
    </location>
</feature>
<organism evidence="2">
    <name type="scientific">marine sediment metagenome</name>
    <dbReference type="NCBI Taxonomy" id="412755"/>
    <lineage>
        <taxon>unclassified sequences</taxon>
        <taxon>metagenomes</taxon>
        <taxon>ecological metagenomes</taxon>
    </lineage>
</organism>
<feature type="transmembrane region" description="Helical" evidence="1">
    <location>
        <begin position="113"/>
        <end position="131"/>
    </location>
</feature>
<keyword evidence="1" id="KW-1133">Transmembrane helix</keyword>
<sequence length="138" mass="15227">MFLQMPDIGEYIPFIIAAALLGGGVLLLKLSLTITRAKDKTDMKWVAGSFFIQYGTSFFISVPIILDKIIKVMSGVRYKGPQTPLVVVIITVSIFILINFTNMLHKPGVIRSIIIISFIVGPMIGSTYLIFSNIMTTP</sequence>
<dbReference type="AlphaFoldDB" id="A0A0F9Q4Q8"/>
<feature type="transmembrane region" description="Helical" evidence="1">
    <location>
        <begin position="12"/>
        <end position="33"/>
    </location>
</feature>
<reference evidence="2" key="1">
    <citation type="journal article" date="2015" name="Nature">
        <title>Complex archaea that bridge the gap between prokaryotes and eukaryotes.</title>
        <authorList>
            <person name="Spang A."/>
            <person name="Saw J.H."/>
            <person name="Jorgensen S.L."/>
            <person name="Zaremba-Niedzwiedzka K."/>
            <person name="Martijn J."/>
            <person name="Lind A.E."/>
            <person name="van Eijk R."/>
            <person name="Schleper C."/>
            <person name="Guy L."/>
            <person name="Ettema T.J."/>
        </authorList>
    </citation>
    <scope>NUCLEOTIDE SEQUENCE</scope>
</reference>
<evidence type="ECO:0000313" key="2">
    <source>
        <dbReference type="EMBL" id="KKN38950.1"/>
    </source>
</evidence>